<name>A0A8B3FUT5_9ACTN</name>
<evidence type="ECO:0000313" key="2">
    <source>
        <dbReference type="Proteomes" id="UP000279336"/>
    </source>
</evidence>
<protein>
    <submittedName>
        <fullName evidence="1">Uncharacterized protein</fullName>
    </submittedName>
</protein>
<dbReference type="EMBL" id="RCIW01000003">
    <property type="protein sequence ID" value="RLP12230.1"/>
    <property type="molecule type" value="Genomic_DNA"/>
</dbReference>
<dbReference type="RefSeq" id="WP_121587935.1">
    <property type="nucleotide sequence ID" value="NZ_RCIW01000003.1"/>
</dbReference>
<dbReference type="Proteomes" id="UP000279336">
    <property type="component" value="Unassembled WGS sequence"/>
</dbReference>
<organism evidence="1 2">
    <name type="scientific">Propionibacterium australiense</name>
    <dbReference type="NCBI Taxonomy" id="119981"/>
    <lineage>
        <taxon>Bacteria</taxon>
        <taxon>Bacillati</taxon>
        <taxon>Actinomycetota</taxon>
        <taxon>Actinomycetes</taxon>
        <taxon>Propionibacteriales</taxon>
        <taxon>Propionibacteriaceae</taxon>
        <taxon>Propionibacterium</taxon>
    </lineage>
</organism>
<dbReference type="AlphaFoldDB" id="A0A8B3FUT5"/>
<gene>
    <name evidence="1" type="ORF">D7U36_02940</name>
</gene>
<proteinExistence type="predicted"/>
<accession>A0A8B3FUT5</accession>
<comment type="caution">
    <text evidence="1">The sequence shown here is derived from an EMBL/GenBank/DDBJ whole genome shotgun (WGS) entry which is preliminary data.</text>
</comment>
<evidence type="ECO:0000313" key="1">
    <source>
        <dbReference type="EMBL" id="RLP12230.1"/>
    </source>
</evidence>
<sequence>MSELTFTEMVHAVTTIDRCANRAAALSPKLQMGRASVRANLTLALDLADRLRKALPDRVKTSQPMANRSDSLRQAVVNCRLRLQIVAEYQAQLENLLDEAALLTLAGRATALAEVIAEDAKTGLDLCPTGSEGVES</sequence>
<reference evidence="1 2" key="1">
    <citation type="submission" date="2018-10" db="EMBL/GenBank/DDBJ databases">
        <title>Propionibacterium australiense Genome Sequencing and Assembly.</title>
        <authorList>
            <person name="Bernier A.-M."/>
            <person name="Bernard K."/>
        </authorList>
    </citation>
    <scope>NUCLEOTIDE SEQUENCE [LARGE SCALE GENOMIC DNA]</scope>
    <source>
        <strain evidence="1 2">NML98A078</strain>
    </source>
</reference>